<proteinExistence type="predicted"/>
<dbReference type="EMBL" id="JAHRIP010076624">
    <property type="protein sequence ID" value="MEQ2311266.1"/>
    <property type="molecule type" value="Genomic_DNA"/>
</dbReference>
<comment type="caution">
    <text evidence="1">The sequence shown here is derived from an EMBL/GenBank/DDBJ whole genome shotgun (WGS) entry which is preliminary data.</text>
</comment>
<accession>A0ABV1A0R1</accession>
<reference evidence="1 2" key="1">
    <citation type="submission" date="2021-06" db="EMBL/GenBank/DDBJ databases">
        <authorList>
            <person name="Palmer J.M."/>
        </authorList>
    </citation>
    <scope>NUCLEOTIDE SEQUENCE [LARGE SCALE GENOMIC DNA]</scope>
    <source>
        <strain evidence="1 2">AS_MEX2019</strain>
        <tissue evidence="1">Muscle</tissue>
    </source>
</reference>
<feature type="non-terminal residue" evidence="1">
    <location>
        <position position="1"/>
    </location>
</feature>
<dbReference type="Proteomes" id="UP001469553">
    <property type="component" value="Unassembled WGS sequence"/>
</dbReference>
<keyword evidence="2" id="KW-1185">Reference proteome</keyword>
<gene>
    <name evidence="1" type="ORF">AMECASPLE_018091</name>
</gene>
<evidence type="ECO:0000313" key="2">
    <source>
        <dbReference type="Proteomes" id="UP001469553"/>
    </source>
</evidence>
<organism evidence="1 2">
    <name type="scientific">Ameca splendens</name>
    <dbReference type="NCBI Taxonomy" id="208324"/>
    <lineage>
        <taxon>Eukaryota</taxon>
        <taxon>Metazoa</taxon>
        <taxon>Chordata</taxon>
        <taxon>Craniata</taxon>
        <taxon>Vertebrata</taxon>
        <taxon>Euteleostomi</taxon>
        <taxon>Actinopterygii</taxon>
        <taxon>Neopterygii</taxon>
        <taxon>Teleostei</taxon>
        <taxon>Neoteleostei</taxon>
        <taxon>Acanthomorphata</taxon>
        <taxon>Ovalentaria</taxon>
        <taxon>Atherinomorphae</taxon>
        <taxon>Cyprinodontiformes</taxon>
        <taxon>Goodeidae</taxon>
        <taxon>Ameca</taxon>
    </lineage>
</organism>
<sequence>ILNGCGWFMSTPGPPRASVPIINAVSVQFQIGLFLFPSFSAHAQCLDLADLNRRQLAIKRSGDRWMPTEKSDRLRLGELCP</sequence>
<protein>
    <submittedName>
        <fullName evidence="1">Uncharacterized protein</fullName>
    </submittedName>
</protein>
<evidence type="ECO:0000313" key="1">
    <source>
        <dbReference type="EMBL" id="MEQ2311266.1"/>
    </source>
</evidence>
<name>A0ABV1A0R1_9TELE</name>